<dbReference type="Pfam" id="PF03407">
    <property type="entry name" value="Nucleotid_trans"/>
    <property type="match status" value="1"/>
</dbReference>
<dbReference type="WBParaSite" id="scaffold2418_cov198.g4834">
    <property type="protein sequence ID" value="scaffold2418_cov198.g4834"/>
    <property type="gene ID" value="scaffold2418_cov198.g4834"/>
</dbReference>
<dbReference type="InterPro" id="IPR008160">
    <property type="entry name" value="Collagen"/>
</dbReference>
<dbReference type="PANTHER" id="PTHR24637:SF421">
    <property type="entry name" value="CUTICLE COLLAGEN DPY-2"/>
    <property type="match status" value="1"/>
</dbReference>
<dbReference type="AlphaFoldDB" id="A0A915LZC6"/>
<accession>A0A915LZC6</accession>
<dbReference type="InterPro" id="IPR019825">
    <property type="entry name" value="Lectin_legB_Mn/Ca_BS"/>
</dbReference>
<evidence type="ECO:0000259" key="3">
    <source>
        <dbReference type="Pfam" id="PF03407"/>
    </source>
</evidence>
<proteinExistence type="predicted"/>
<feature type="compositionally biased region" description="Low complexity" evidence="2">
    <location>
        <begin position="245"/>
        <end position="258"/>
    </location>
</feature>
<evidence type="ECO:0000256" key="2">
    <source>
        <dbReference type="SAM" id="MobiDB-lite"/>
    </source>
</evidence>
<feature type="domain" description="Nucleotide-diphospho-sugar transferase" evidence="3">
    <location>
        <begin position="371"/>
        <end position="460"/>
    </location>
</feature>
<evidence type="ECO:0000313" key="4">
    <source>
        <dbReference type="Proteomes" id="UP000887561"/>
    </source>
</evidence>
<organism evidence="4 5">
    <name type="scientific">Meloidogyne javanica</name>
    <name type="common">Root-knot nematode worm</name>
    <dbReference type="NCBI Taxonomy" id="6303"/>
    <lineage>
        <taxon>Eukaryota</taxon>
        <taxon>Metazoa</taxon>
        <taxon>Ecdysozoa</taxon>
        <taxon>Nematoda</taxon>
        <taxon>Chromadorea</taxon>
        <taxon>Rhabditida</taxon>
        <taxon>Tylenchina</taxon>
        <taxon>Tylenchomorpha</taxon>
        <taxon>Tylenchoidea</taxon>
        <taxon>Meloidogynidae</taxon>
        <taxon>Meloidogyninae</taxon>
        <taxon>Meloidogyne</taxon>
        <taxon>Meloidogyne incognita group</taxon>
    </lineage>
</organism>
<feature type="region of interest" description="Disordered" evidence="2">
    <location>
        <begin position="234"/>
        <end position="299"/>
    </location>
</feature>
<evidence type="ECO:0000256" key="1">
    <source>
        <dbReference type="ARBA" id="ARBA00022737"/>
    </source>
</evidence>
<keyword evidence="4" id="KW-1185">Reference proteome</keyword>
<dbReference type="PROSITE" id="PS00307">
    <property type="entry name" value="LECTIN_LEGUME_BETA"/>
    <property type="match status" value="1"/>
</dbReference>
<reference evidence="5" key="1">
    <citation type="submission" date="2022-11" db="UniProtKB">
        <authorList>
            <consortium name="WormBaseParasite"/>
        </authorList>
    </citation>
    <scope>IDENTIFICATION</scope>
</reference>
<protein>
    <submittedName>
        <fullName evidence="5">Nucleotide-diphospho-sugar transferase domain-containing protein</fullName>
    </submittedName>
</protein>
<dbReference type="Pfam" id="PF01391">
    <property type="entry name" value="Collagen"/>
    <property type="match status" value="1"/>
</dbReference>
<dbReference type="PANTHER" id="PTHR24637">
    <property type="entry name" value="COLLAGEN"/>
    <property type="match status" value="1"/>
</dbReference>
<dbReference type="InterPro" id="IPR005069">
    <property type="entry name" value="Nucl-diP-sugar_transferase"/>
</dbReference>
<evidence type="ECO:0000313" key="5">
    <source>
        <dbReference type="WBParaSite" id="scaffold2418_cov198.g4834"/>
    </source>
</evidence>
<keyword evidence="1" id="KW-0677">Repeat</keyword>
<name>A0A915LZC6_MELJA</name>
<dbReference type="Proteomes" id="UP000887561">
    <property type="component" value="Unplaced"/>
</dbReference>
<sequence>MAKEIWHQLIYIRGSFNGKNTYSRLLQLKRRTERESPLNGSESKRFLDFLERKSFKGRQRLRQHSNLREQLEGNQITPNSAAPRARTFSYGTIQGIQEKKPKEKVFSVALKCEKGPPGEKGLAGIDGSKPKLTVSMIDRSQTFFIFAVPGQNGEPGKPGQSTEEQETNLKDSGCIKCPAGPPGLPGEIGVPGIKGEAGIPGLPGKAKKALPGKPGLVGDKGLDGVNGMDGEPGFSGVPGIKYSKGPQGQKGPIGQAGPPGLPGDEGAKGETGPTGEAGWQGLPGENGPDGQTGLVGPVGDEGFPGIEKHYCNCPVRTSQLRKLKEQSGGIDAYLGRWKGRLPNQLIDDYERYYALNISLNFLCNLRKFPGAVDHIVAVVFDSYSHQILKESFTDIGGIVYWDIPALEEKFSSGDGRYQVFQYFRAKLVSLLTEVTDQFWMVQADTIWKENLFEIIDTDNQEFINAGIIFDSEGSEGLLRYMVRNLNLSSDICGQRHLRT</sequence>